<evidence type="ECO:0000256" key="5">
    <source>
        <dbReference type="ARBA" id="ARBA00023274"/>
    </source>
</evidence>
<feature type="non-terminal residue" evidence="8">
    <location>
        <position position="1"/>
    </location>
</feature>
<dbReference type="GO" id="GO:0005840">
    <property type="term" value="C:ribosome"/>
    <property type="evidence" value="ECO:0007669"/>
    <property type="project" value="UniProtKB-KW"/>
</dbReference>
<dbReference type="SUPFAM" id="SSF54211">
    <property type="entry name" value="Ribosomal protein S5 domain 2-like"/>
    <property type="match status" value="1"/>
</dbReference>
<dbReference type="InterPro" id="IPR014721">
    <property type="entry name" value="Ribsml_uS5_D2-typ_fold_subgr"/>
</dbReference>
<reference evidence="8 9" key="1">
    <citation type="journal article" date="2014" name="Am. J. Bot.">
        <title>Genome assembly and annotation for red clover (Trifolium pratense; Fabaceae).</title>
        <authorList>
            <person name="Istvanek J."/>
            <person name="Jaros M."/>
            <person name="Krenek A."/>
            <person name="Repkova J."/>
        </authorList>
    </citation>
    <scope>NUCLEOTIDE SEQUENCE [LARGE SCALE GENOMIC DNA]</scope>
    <source>
        <strain evidence="9">cv. Tatra</strain>
        <tissue evidence="8">Young leaves</tissue>
    </source>
</reference>
<dbReference type="GO" id="GO:1990904">
    <property type="term" value="C:ribonucleoprotein complex"/>
    <property type="evidence" value="ECO:0007669"/>
    <property type="project" value="UniProtKB-UniRule"/>
</dbReference>
<dbReference type="GO" id="GO:0003729">
    <property type="term" value="F:mRNA binding"/>
    <property type="evidence" value="ECO:0007669"/>
    <property type="project" value="UniProtKB-ARBA"/>
</dbReference>
<dbReference type="Pfam" id="PF03719">
    <property type="entry name" value="Ribosomal_S5_C"/>
    <property type="match status" value="1"/>
</dbReference>
<dbReference type="EMBL" id="ASHM01024119">
    <property type="protein sequence ID" value="PNX72032.1"/>
    <property type="molecule type" value="Genomic_DNA"/>
</dbReference>
<evidence type="ECO:0000256" key="2">
    <source>
        <dbReference type="ARBA" id="ARBA00022730"/>
    </source>
</evidence>
<comment type="similarity">
    <text evidence="1">Belongs to the universal ribosomal protein uS5 family.</text>
</comment>
<dbReference type="GO" id="GO:0019843">
    <property type="term" value="F:rRNA binding"/>
    <property type="evidence" value="ECO:0007669"/>
    <property type="project" value="UniProtKB-KW"/>
</dbReference>
<dbReference type="AlphaFoldDB" id="A0A2K3L0H5"/>
<dbReference type="PANTHER" id="PTHR48432:SF1">
    <property type="entry name" value="S5 DRBM DOMAIN-CONTAINING PROTEIN"/>
    <property type="match status" value="1"/>
</dbReference>
<proteinExistence type="inferred from homology"/>
<keyword evidence="5 6" id="KW-0687">Ribonucleoprotein</keyword>
<organism evidence="8 9">
    <name type="scientific">Trifolium pratense</name>
    <name type="common">Red clover</name>
    <dbReference type="NCBI Taxonomy" id="57577"/>
    <lineage>
        <taxon>Eukaryota</taxon>
        <taxon>Viridiplantae</taxon>
        <taxon>Streptophyta</taxon>
        <taxon>Embryophyta</taxon>
        <taxon>Tracheophyta</taxon>
        <taxon>Spermatophyta</taxon>
        <taxon>Magnoliopsida</taxon>
        <taxon>eudicotyledons</taxon>
        <taxon>Gunneridae</taxon>
        <taxon>Pentapetalae</taxon>
        <taxon>rosids</taxon>
        <taxon>fabids</taxon>
        <taxon>Fabales</taxon>
        <taxon>Fabaceae</taxon>
        <taxon>Papilionoideae</taxon>
        <taxon>50 kb inversion clade</taxon>
        <taxon>NPAAA clade</taxon>
        <taxon>Hologalegina</taxon>
        <taxon>IRL clade</taxon>
        <taxon>Trifolieae</taxon>
        <taxon>Trifolium</taxon>
    </lineage>
</organism>
<protein>
    <submittedName>
        <fullName evidence="8">30S ribosomal protein s5</fullName>
    </submittedName>
</protein>
<dbReference type="Gene3D" id="3.30.230.10">
    <property type="match status" value="1"/>
</dbReference>
<dbReference type="Gene3D" id="3.30.160.20">
    <property type="match status" value="1"/>
</dbReference>
<evidence type="ECO:0000313" key="9">
    <source>
        <dbReference type="Proteomes" id="UP000236291"/>
    </source>
</evidence>
<dbReference type="Proteomes" id="UP000236291">
    <property type="component" value="Unassembled WGS sequence"/>
</dbReference>
<dbReference type="InterPro" id="IPR013810">
    <property type="entry name" value="Ribosomal_uS5_N"/>
</dbReference>
<keyword evidence="4 6" id="KW-0689">Ribosomal protein</keyword>
<evidence type="ECO:0000259" key="7">
    <source>
        <dbReference type="PROSITE" id="PS50881"/>
    </source>
</evidence>
<name>A0A2K3L0H5_TRIPR</name>
<dbReference type="GO" id="GO:0006412">
    <property type="term" value="P:translation"/>
    <property type="evidence" value="ECO:0007669"/>
    <property type="project" value="InterPro"/>
</dbReference>
<comment type="caution">
    <text evidence="8">The sequence shown here is derived from an EMBL/GenBank/DDBJ whole genome shotgun (WGS) entry which is preliminary data.</text>
</comment>
<evidence type="ECO:0000256" key="3">
    <source>
        <dbReference type="ARBA" id="ARBA00022884"/>
    </source>
</evidence>
<dbReference type="InterPro" id="IPR005324">
    <property type="entry name" value="Ribosomal_uS5_C"/>
</dbReference>
<evidence type="ECO:0000256" key="1">
    <source>
        <dbReference type="ARBA" id="ARBA00008945"/>
    </source>
</evidence>
<reference evidence="8 9" key="2">
    <citation type="journal article" date="2017" name="Front. Plant Sci.">
        <title>Gene Classification and Mining of Molecular Markers Useful in Red Clover (Trifolium pratense) Breeding.</title>
        <authorList>
            <person name="Istvanek J."/>
            <person name="Dluhosova J."/>
            <person name="Dluhos P."/>
            <person name="Patkova L."/>
            <person name="Nedelnik J."/>
            <person name="Repkova J."/>
        </authorList>
    </citation>
    <scope>NUCLEOTIDE SEQUENCE [LARGE SCALE GENOMIC DNA]</scope>
    <source>
        <strain evidence="9">cv. Tatra</strain>
        <tissue evidence="8">Young leaves</tissue>
    </source>
</reference>
<dbReference type="SUPFAM" id="SSF54768">
    <property type="entry name" value="dsRNA-binding domain-like"/>
    <property type="match status" value="1"/>
</dbReference>
<dbReference type="InterPro" id="IPR000851">
    <property type="entry name" value="Ribosomal_uS5"/>
</dbReference>
<feature type="domain" description="S5 DRBM" evidence="7">
    <location>
        <begin position="2"/>
        <end position="53"/>
    </location>
</feature>
<keyword evidence="3" id="KW-0694">RNA-binding</keyword>
<evidence type="ECO:0000256" key="4">
    <source>
        <dbReference type="ARBA" id="ARBA00022980"/>
    </source>
</evidence>
<dbReference type="PANTHER" id="PTHR48432">
    <property type="entry name" value="S5 DRBM DOMAIN-CONTAINING PROTEIN"/>
    <property type="match status" value="1"/>
</dbReference>
<dbReference type="InterPro" id="IPR020568">
    <property type="entry name" value="Ribosomal_Su5_D2-typ_SF"/>
</dbReference>
<sequence length="127" mass="13556">GFDVKLIDVNRTCKVTKGGQVVKYTAMLACGNYNGVVGFAKAKGPAVPVALQKVYLWPASTATGMKAGRIVQTILHLAGFKNVKSKVVGSRNPHNTVKAVFKALNAIETPRDVQEKIGATVVQTYLL</sequence>
<keyword evidence="2" id="KW-0699">rRNA-binding</keyword>
<evidence type="ECO:0000256" key="6">
    <source>
        <dbReference type="PROSITE-ProRule" id="PRU00268"/>
    </source>
</evidence>
<dbReference type="FunFam" id="3.30.230.10:FF:000002">
    <property type="entry name" value="30S ribosomal protein S5"/>
    <property type="match status" value="1"/>
</dbReference>
<evidence type="ECO:0000313" key="8">
    <source>
        <dbReference type="EMBL" id="PNX72032.1"/>
    </source>
</evidence>
<dbReference type="GO" id="GO:0005737">
    <property type="term" value="C:cytoplasm"/>
    <property type="evidence" value="ECO:0007669"/>
    <property type="project" value="UniProtKB-ARBA"/>
</dbReference>
<accession>A0A2K3L0H5</accession>
<dbReference type="STRING" id="57577.A0A2K3L0H5"/>
<dbReference type="GO" id="GO:0003735">
    <property type="term" value="F:structural constituent of ribosome"/>
    <property type="evidence" value="ECO:0007669"/>
    <property type="project" value="UniProtKB-UniRule"/>
</dbReference>
<dbReference type="PROSITE" id="PS50881">
    <property type="entry name" value="S5_DSRBD"/>
    <property type="match status" value="1"/>
</dbReference>
<gene>
    <name evidence="8" type="ORF">L195_g027921</name>
</gene>